<dbReference type="Proteomes" id="UP000234775">
    <property type="component" value="Unassembled WGS sequence"/>
</dbReference>
<evidence type="ECO:0000256" key="4">
    <source>
        <dbReference type="ARBA" id="ARBA00011218"/>
    </source>
</evidence>
<dbReference type="GO" id="GO:0004514">
    <property type="term" value="F:nicotinate-nucleotide diphosphorylase (carboxylating) activity"/>
    <property type="evidence" value="ECO:0007669"/>
    <property type="project" value="UniProtKB-EC"/>
</dbReference>
<dbReference type="InterPro" id="IPR022412">
    <property type="entry name" value="Quinolinate_PRibosylTrfase_N"/>
</dbReference>
<evidence type="ECO:0000256" key="9">
    <source>
        <dbReference type="ARBA" id="ARBA00033102"/>
    </source>
</evidence>
<evidence type="ECO:0000313" key="15">
    <source>
        <dbReference type="EMBL" id="PKY91471.1"/>
    </source>
</evidence>
<proteinExistence type="inferred from homology"/>
<evidence type="ECO:0000256" key="7">
    <source>
        <dbReference type="ARBA" id="ARBA00022676"/>
    </source>
</evidence>
<evidence type="ECO:0000256" key="8">
    <source>
        <dbReference type="ARBA" id="ARBA00022679"/>
    </source>
</evidence>
<dbReference type="InterPro" id="IPR013785">
    <property type="entry name" value="Aldolase_TIM"/>
</dbReference>
<dbReference type="GO" id="GO:0034213">
    <property type="term" value="P:quinolinate catabolic process"/>
    <property type="evidence" value="ECO:0007669"/>
    <property type="project" value="TreeGrafter"/>
</dbReference>
<feature type="domain" description="Quinolinate phosphoribosyl transferase N-terminal" evidence="14">
    <location>
        <begin position="25"/>
        <end position="109"/>
    </location>
</feature>
<dbReference type="RefSeq" id="WP_101660323.1">
    <property type="nucleotide sequence ID" value="NZ_JBPXSK010000023.1"/>
</dbReference>
<comment type="catalytic activity">
    <reaction evidence="10">
        <text>nicotinate beta-D-ribonucleotide + CO2 + diphosphate = quinolinate + 5-phospho-alpha-D-ribose 1-diphosphate + 2 H(+)</text>
        <dbReference type="Rhea" id="RHEA:12733"/>
        <dbReference type="ChEBI" id="CHEBI:15378"/>
        <dbReference type="ChEBI" id="CHEBI:16526"/>
        <dbReference type="ChEBI" id="CHEBI:29959"/>
        <dbReference type="ChEBI" id="CHEBI:33019"/>
        <dbReference type="ChEBI" id="CHEBI:57502"/>
        <dbReference type="ChEBI" id="CHEBI:58017"/>
        <dbReference type="EC" id="2.4.2.19"/>
    </reaction>
</comment>
<evidence type="ECO:0000256" key="3">
    <source>
        <dbReference type="ARBA" id="ARBA00009400"/>
    </source>
</evidence>
<keyword evidence="7 12" id="KW-0328">Glycosyltransferase</keyword>
<keyword evidence="6" id="KW-0662">Pyridine nucleotide biosynthesis</keyword>
<dbReference type="UniPathway" id="UPA00253">
    <property type="reaction ID" value="UER00331"/>
</dbReference>
<comment type="function">
    <text evidence="1">Involved in the catabolism of quinolinic acid (QA).</text>
</comment>
<dbReference type="Gene3D" id="3.90.1170.20">
    <property type="entry name" value="Quinolinate phosphoribosyl transferase, N-terminal domain"/>
    <property type="match status" value="1"/>
</dbReference>
<dbReference type="SUPFAM" id="SSF54675">
    <property type="entry name" value="Nicotinate/Quinolinate PRTase N-terminal domain-like"/>
    <property type="match status" value="1"/>
</dbReference>
<dbReference type="EMBL" id="PKGZ01000003">
    <property type="protein sequence ID" value="PKY91471.1"/>
    <property type="molecule type" value="Genomic_DNA"/>
</dbReference>
<protein>
    <recommendedName>
        <fullName evidence="11">Probable nicotinate-nucleotide pyrophosphorylase [carboxylating]</fullName>
        <ecNumber evidence="5">2.4.2.19</ecNumber>
    </recommendedName>
    <alternativeName>
        <fullName evidence="9">Quinolinate phosphoribosyltransferase [decarboxylating]</fullName>
    </alternativeName>
</protein>
<evidence type="ECO:0000256" key="11">
    <source>
        <dbReference type="ARBA" id="ARBA00069173"/>
    </source>
</evidence>
<reference evidence="15 16" key="1">
    <citation type="submission" date="2017-12" db="EMBL/GenBank/DDBJ databases">
        <title>Phylogenetic diversity of female urinary microbiome.</title>
        <authorList>
            <person name="Thomas-White K."/>
            <person name="Wolfe A.J."/>
        </authorList>
    </citation>
    <scope>NUCLEOTIDE SEQUENCE [LARGE SCALE GENOMIC DNA]</scope>
    <source>
        <strain evidence="15 16">UMB0844</strain>
    </source>
</reference>
<dbReference type="PIRSF" id="PIRSF006250">
    <property type="entry name" value="NadC_ModD"/>
    <property type="match status" value="1"/>
</dbReference>
<accession>A0A2I1K760</accession>
<dbReference type="NCBIfam" id="TIGR00078">
    <property type="entry name" value="nadC"/>
    <property type="match status" value="1"/>
</dbReference>
<evidence type="ECO:0000313" key="16">
    <source>
        <dbReference type="Proteomes" id="UP000234775"/>
    </source>
</evidence>
<comment type="pathway">
    <text evidence="2">Cofactor biosynthesis; NAD(+) biosynthesis; nicotinate D-ribonucleotide from quinolinate: step 1/1.</text>
</comment>
<dbReference type="Pfam" id="PF01729">
    <property type="entry name" value="QRPTase_C"/>
    <property type="match status" value="1"/>
</dbReference>
<keyword evidence="16" id="KW-1185">Reference proteome</keyword>
<evidence type="ECO:0000259" key="14">
    <source>
        <dbReference type="Pfam" id="PF02749"/>
    </source>
</evidence>
<sequence>MLAINQDLVDEYIARGLKEDVPYEDVTTQAIYMGQQATVQLLAKESGIICGLAVFERVFQYLDPQTTCQWLVQEGDAVKPNDQLMQITGSVNTLLTGERVALNFLQRMSGIATLTHCMVQALEGSTIKLLDTRKTTPGYRLLEKYAVRIGGGYNHRFSLSEAIMLKDNHIEAAGGVIPAIKAARAYSPFIKKIEVEVETLEMVKEAIHGQADIIMLDNMSHEAMAEALKWIDGRAIVEASGNFTLDNISEYKDLPLDYISSGEITHSARCLDLSMKHLQVI</sequence>
<dbReference type="FunFam" id="3.20.20.70:FF:000030">
    <property type="entry name" value="Nicotinate-nucleotide pyrophosphorylase, carboxylating"/>
    <property type="match status" value="1"/>
</dbReference>
<dbReference type="GO" id="GO:0005737">
    <property type="term" value="C:cytoplasm"/>
    <property type="evidence" value="ECO:0007669"/>
    <property type="project" value="TreeGrafter"/>
</dbReference>
<dbReference type="AlphaFoldDB" id="A0A2I1K760"/>
<dbReference type="InterPro" id="IPR027277">
    <property type="entry name" value="NadC/ModD"/>
</dbReference>
<dbReference type="FunFam" id="3.90.1170.20:FF:000001">
    <property type="entry name" value="Nicotinate-nucleotide diphosphorylase (Carboxylating)"/>
    <property type="match status" value="1"/>
</dbReference>
<feature type="domain" description="Quinolinate phosphoribosyl transferase C-terminal" evidence="13">
    <location>
        <begin position="111"/>
        <end position="276"/>
    </location>
</feature>
<dbReference type="CDD" id="cd01572">
    <property type="entry name" value="QPRTase"/>
    <property type="match status" value="1"/>
</dbReference>
<dbReference type="InterPro" id="IPR036068">
    <property type="entry name" value="Nicotinate_pribotase-like_C"/>
</dbReference>
<evidence type="ECO:0000256" key="10">
    <source>
        <dbReference type="ARBA" id="ARBA00047445"/>
    </source>
</evidence>
<dbReference type="InterPro" id="IPR002638">
    <property type="entry name" value="Quinolinate_PRibosylTrfase_C"/>
</dbReference>
<dbReference type="EC" id="2.4.2.19" evidence="5"/>
<comment type="caution">
    <text evidence="15">The sequence shown here is derived from an EMBL/GenBank/DDBJ whole genome shotgun (WGS) entry which is preliminary data.</text>
</comment>
<dbReference type="InterPro" id="IPR037128">
    <property type="entry name" value="Quinolinate_PRibosylTase_N_sf"/>
</dbReference>
<organism evidence="15 16">
    <name type="scientific">Aerococcus christensenii</name>
    <dbReference type="NCBI Taxonomy" id="87541"/>
    <lineage>
        <taxon>Bacteria</taxon>
        <taxon>Bacillati</taxon>
        <taxon>Bacillota</taxon>
        <taxon>Bacilli</taxon>
        <taxon>Lactobacillales</taxon>
        <taxon>Aerococcaceae</taxon>
        <taxon>Aerococcus</taxon>
    </lineage>
</organism>
<dbReference type="GO" id="GO:0009435">
    <property type="term" value="P:NAD+ biosynthetic process"/>
    <property type="evidence" value="ECO:0007669"/>
    <property type="project" value="UniProtKB-UniPathway"/>
</dbReference>
<comment type="subunit">
    <text evidence="4">Hexamer formed by 3 homodimers.</text>
</comment>
<evidence type="ECO:0000256" key="1">
    <source>
        <dbReference type="ARBA" id="ARBA00003237"/>
    </source>
</evidence>
<dbReference type="Gene3D" id="3.20.20.70">
    <property type="entry name" value="Aldolase class I"/>
    <property type="match status" value="1"/>
</dbReference>
<dbReference type="SUPFAM" id="SSF51690">
    <property type="entry name" value="Nicotinate/Quinolinate PRTase C-terminal domain-like"/>
    <property type="match status" value="1"/>
</dbReference>
<dbReference type="InterPro" id="IPR004393">
    <property type="entry name" value="NadC"/>
</dbReference>
<dbReference type="Pfam" id="PF02749">
    <property type="entry name" value="QRPTase_N"/>
    <property type="match status" value="1"/>
</dbReference>
<gene>
    <name evidence="15" type="primary">nadC</name>
    <name evidence="15" type="ORF">CYJ27_05250</name>
</gene>
<evidence type="ECO:0000256" key="6">
    <source>
        <dbReference type="ARBA" id="ARBA00022642"/>
    </source>
</evidence>
<evidence type="ECO:0000256" key="5">
    <source>
        <dbReference type="ARBA" id="ARBA00011944"/>
    </source>
</evidence>
<evidence type="ECO:0000256" key="2">
    <source>
        <dbReference type="ARBA" id="ARBA00004893"/>
    </source>
</evidence>
<comment type="similarity">
    <text evidence="3 12">Belongs to the NadC/ModD family.</text>
</comment>
<dbReference type="PANTHER" id="PTHR32179">
    <property type="entry name" value="NICOTINATE-NUCLEOTIDE PYROPHOSPHORYLASE [CARBOXYLATING]"/>
    <property type="match status" value="1"/>
</dbReference>
<evidence type="ECO:0000256" key="12">
    <source>
        <dbReference type="PIRNR" id="PIRNR006250"/>
    </source>
</evidence>
<evidence type="ECO:0000259" key="13">
    <source>
        <dbReference type="Pfam" id="PF01729"/>
    </source>
</evidence>
<name>A0A2I1K760_9LACT</name>
<keyword evidence="8 12" id="KW-0808">Transferase</keyword>
<dbReference type="PANTHER" id="PTHR32179:SF3">
    <property type="entry name" value="NICOTINATE-NUCLEOTIDE PYROPHOSPHORYLASE [CARBOXYLATING]"/>
    <property type="match status" value="1"/>
</dbReference>